<accession>A0A3B0S3S1</accession>
<reference evidence="2" key="1">
    <citation type="submission" date="2018-06" db="EMBL/GenBank/DDBJ databases">
        <authorList>
            <person name="Zhirakovskaya E."/>
        </authorList>
    </citation>
    <scope>NUCLEOTIDE SEQUENCE</scope>
</reference>
<dbReference type="Pfam" id="PF13683">
    <property type="entry name" value="rve_3"/>
    <property type="match status" value="1"/>
</dbReference>
<sequence length="62" mass="7499">MERFHRILLEEWAYIRPWQSKTQRGDAYTGFIQFYNHHRAHGALGWDTPFSIIKDNVPEEHT</sequence>
<dbReference type="EMBL" id="UOEK01000002">
    <property type="protein sequence ID" value="VAV91083.1"/>
    <property type="molecule type" value="Genomic_DNA"/>
</dbReference>
<feature type="domain" description="Integrase catalytic" evidence="1">
    <location>
        <begin position="1"/>
        <end position="49"/>
    </location>
</feature>
<evidence type="ECO:0000259" key="1">
    <source>
        <dbReference type="Pfam" id="PF13683"/>
    </source>
</evidence>
<evidence type="ECO:0000313" key="2">
    <source>
        <dbReference type="EMBL" id="VAV91083.1"/>
    </source>
</evidence>
<proteinExistence type="predicted"/>
<dbReference type="AlphaFoldDB" id="A0A3B0S3S1"/>
<dbReference type="InterPro" id="IPR001584">
    <property type="entry name" value="Integrase_cat-core"/>
</dbReference>
<gene>
    <name evidence="2" type="ORF">MNBD_ACTINO02-1029</name>
</gene>
<organism evidence="2">
    <name type="scientific">hydrothermal vent metagenome</name>
    <dbReference type="NCBI Taxonomy" id="652676"/>
    <lineage>
        <taxon>unclassified sequences</taxon>
        <taxon>metagenomes</taxon>
        <taxon>ecological metagenomes</taxon>
    </lineage>
</organism>
<dbReference type="SUPFAM" id="SSF53098">
    <property type="entry name" value="Ribonuclease H-like"/>
    <property type="match status" value="1"/>
</dbReference>
<dbReference type="InterPro" id="IPR012337">
    <property type="entry name" value="RNaseH-like_sf"/>
</dbReference>
<protein>
    <recommendedName>
        <fullName evidence="1">Integrase catalytic domain-containing protein</fullName>
    </recommendedName>
</protein>
<dbReference type="GO" id="GO:0015074">
    <property type="term" value="P:DNA integration"/>
    <property type="evidence" value="ECO:0007669"/>
    <property type="project" value="InterPro"/>
</dbReference>
<name>A0A3B0S3S1_9ZZZZ</name>